<sequence length="145" mass="16832">MQFAEAIKQAMPLQVLVPQRTNPLERQFRCVAEVFLVDTASGTGVVWLEPYWPAEVERRVAQICYADPVAKDPMSWIDNSPRFGPFCIAYQKPFLMGRLTSESPLWRALLDWQAWRHARRSQCLRSLAWERAANELMAIEPQRLI</sequence>
<dbReference type="RefSeq" id="WP_164455278.1">
    <property type="nucleotide sequence ID" value="NZ_JAAIJQ010000093.1"/>
</dbReference>
<keyword evidence="2" id="KW-1185">Reference proteome</keyword>
<evidence type="ECO:0000313" key="2">
    <source>
        <dbReference type="Proteomes" id="UP000483379"/>
    </source>
</evidence>
<reference evidence="1 2" key="1">
    <citation type="submission" date="2020-02" db="EMBL/GenBank/DDBJ databases">
        <title>Genome sequences of Thiorhodococcus mannitoliphagus and Thiorhodococcus minor, purple sulfur photosynthetic bacteria in the gammaproteobacterial family, Chromatiaceae.</title>
        <authorList>
            <person name="Aviles F.A."/>
            <person name="Meyer T.E."/>
            <person name="Kyndt J.A."/>
        </authorList>
    </citation>
    <scope>NUCLEOTIDE SEQUENCE [LARGE SCALE GENOMIC DNA]</scope>
    <source>
        <strain evidence="1 2">DSM 11518</strain>
    </source>
</reference>
<proteinExistence type="predicted"/>
<dbReference type="Proteomes" id="UP000483379">
    <property type="component" value="Unassembled WGS sequence"/>
</dbReference>
<organism evidence="1 2">
    <name type="scientific">Thiorhodococcus minor</name>
    <dbReference type="NCBI Taxonomy" id="57489"/>
    <lineage>
        <taxon>Bacteria</taxon>
        <taxon>Pseudomonadati</taxon>
        <taxon>Pseudomonadota</taxon>
        <taxon>Gammaproteobacteria</taxon>
        <taxon>Chromatiales</taxon>
        <taxon>Chromatiaceae</taxon>
        <taxon>Thiorhodococcus</taxon>
    </lineage>
</organism>
<dbReference type="AlphaFoldDB" id="A0A6M0K3Y7"/>
<evidence type="ECO:0000313" key="1">
    <source>
        <dbReference type="EMBL" id="NEV64486.1"/>
    </source>
</evidence>
<comment type="caution">
    <text evidence="1">The sequence shown here is derived from an EMBL/GenBank/DDBJ whole genome shotgun (WGS) entry which is preliminary data.</text>
</comment>
<accession>A0A6M0K3Y7</accession>
<name>A0A6M0K3Y7_9GAMM</name>
<dbReference type="EMBL" id="JAAIJQ010000093">
    <property type="protein sequence ID" value="NEV64486.1"/>
    <property type="molecule type" value="Genomic_DNA"/>
</dbReference>
<gene>
    <name evidence="1" type="ORF">G3446_21855</name>
</gene>
<protein>
    <submittedName>
        <fullName evidence="1">Uncharacterized protein</fullName>
    </submittedName>
</protein>